<reference evidence="3 4" key="1">
    <citation type="journal article" date="2017" name="Mol. Biol. Evol.">
        <title>The 4-celled Tetrabaena socialis nuclear genome reveals the essential components for genetic control of cell number at the origin of multicellularity in the volvocine lineage.</title>
        <authorList>
            <person name="Featherston J."/>
            <person name="Arakaki Y."/>
            <person name="Hanschen E.R."/>
            <person name="Ferris P.J."/>
            <person name="Michod R.E."/>
            <person name="Olson B.J.S.C."/>
            <person name="Nozaki H."/>
            <person name="Durand P.M."/>
        </authorList>
    </citation>
    <scope>NUCLEOTIDE SEQUENCE [LARGE SCALE GENOMIC DNA]</scope>
    <source>
        <strain evidence="3 4">NIES-571</strain>
    </source>
</reference>
<protein>
    <recommendedName>
        <fullName evidence="5">Steroid 5-alpha reductase C-terminal domain-containing protein</fullName>
    </recommendedName>
</protein>
<keyword evidence="2" id="KW-0812">Transmembrane</keyword>
<feature type="transmembrane region" description="Helical" evidence="2">
    <location>
        <begin position="438"/>
        <end position="456"/>
    </location>
</feature>
<sequence length="564" mass="60681">RCFISSAPISLHLTRRVSGVPALRAEAVWWDLAKFDPAWVTSLAPKEAPAATTPRRSSRRTAAAIAADAAAAAPAPTPGTAGRARRRSSRRISDGYDSSAPADGVTSDGGGAAADVAAAQHSGKPPFQSPAAPLTVEATADVSGATADEAGGLHQRSGGRPRKSLRFAPGTHSPTGAASARAASTSATAPFSDDDMSAPSSPRAGGSCGGGGGAAAASLAAAAAAGHSSAPPRLPWDTRVRNTALVGLVMLPSLYLFGLLRDGCSPAQRGAPLAGLWERGLPSLAISDLWCAVGHQQPLLAVNLLFFLNVDVLFWIISLVQLIDPYWTIIPVLIGLFYQHHPTAVTLPLRSRLAMTLLWMWSVRLTHAYFRREEWQVGAREDWRYARMARQLGRLRWAVVSFFVVGLAQHAMLVGITLPLHAIHASAAPWRPLVDTPIFLAAAAGIMVALAADNELRHFMTSNEKRVAEGRQPLLLLDTGLWRFSRHPNYFGEQLWWWSLAAWACVCGQPWMVVGAAFNTVCLVGVTRMTEARMLERPERAELYRHYQRCVSVWVPWFRSADVL</sequence>
<feature type="region of interest" description="Disordered" evidence="1">
    <location>
        <begin position="45"/>
        <end position="131"/>
    </location>
</feature>
<evidence type="ECO:0000256" key="2">
    <source>
        <dbReference type="SAM" id="Phobius"/>
    </source>
</evidence>
<evidence type="ECO:0000313" key="3">
    <source>
        <dbReference type="EMBL" id="PNH11097.1"/>
    </source>
</evidence>
<evidence type="ECO:0008006" key="5">
    <source>
        <dbReference type="Google" id="ProtNLM"/>
    </source>
</evidence>
<organism evidence="3 4">
    <name type="scientific">Tetrabaena socialis</name>
    <dbReference type="NCBI Taxonomy" id="47790"/>
    <lineage>
        <taxon>Eukaryota</taxon>
        <taxon>Viridiplantae</taxon>
        <taxon>Chlorophyta</taxon>
        <taxon>core chlorophytes</taxon>
        <taxon>Chlorophyceae</taxon>
        <taxon>CS clade</taxon>
        <taxon>Chlamydomonadales</taxon>
        <taxon>Tetrabaenaceae</taxon>
        <taxon>Tetrabaena</taxon>
    </lineage>
</organism>
<dbReference type="EMBL" id="PGGS01000038">
    <property type="protein sequence ID" value="PNH11097.1"/>
    <property type="molecule type" value="Genomic_DNA"/>
</dbReference>
<dbReference type="GO" id="GO:0016020">
    <property type="term" value="C:membrane"/>
    <property type="evidence" value="ECO:0007669"/>
    <property type="project" value="TreeGrafter"/>
</dbReference>
<dbReference type="Pfam" id="PF06966">
    <property type="entry name" value="DUF1295"/>
    <property type="match status" value="1"/>
</dbReference>
<dbReference type="PANTHER" id="PTHR32251:SF23">
    <property type="entry name" value="3-OXO-5-ALPHA-STEROID 4-DEHYDROGENASE (DUF1295)"/>
    <property type="match status" value="1"/>
</dbReference>
<feature type="non-terminal residue" evidence="3">
    <location>
        <position position="1"/>
    </location>
</feature>
<dbReference type="Proteomes" id="UP000236333">
    <property type="component" value="Unassembled WGS sequence"/>
</dbReference>
<dbReference type="Gene3D" id="1.20.120.1630">
    <property type="match status" value="1"/>
</dbReference>
<evidence type="ECO:0000313" key="4">
    <source>
        <dbReference type="Proteomes" id="UP000236333"/>
    </source>
</evidence>
<gene>
    <name evidence="3" type="ORF">TSOC_002076</name>
</gene>
<feature type="compositionally biased region" description="Low complexity" evidence="1">
    <location>
        <begin position="175"/>
        <end position="189"/>
    </location>
</feature>
<keyword evidence="2" id="KW-1133">Transmembrane helix</keyword>
<dbReference type="OrthoDB" id="201504at2759"/>
<name>A0A2J8AEZ7_9CHLO</name>
<feature type="compositionally biased region" description="Low complexity" evidence="1">
    <location>
        <begin position="48"/>
        <end position="82"/>
    </location>
</feature>
<accession>A0A2J8AEZ7</accession>
<keyword evidence="4" id="KW-1185">Reference proteome</keyword>
<comment type="caution">
    <text evidence="3">The sequence shown here is derived from an EMBL/GenBank/DDBJ whole genome shotgun (WGS) entry which is preliminary data.</text>
</comment>
<proteinExistence type="predicted"/>
<feature type="transmembrane region" description="Helical" evidence="2">
    <location>
        <begin position="397"/>
        <end position="418"/>
    </location>
</feature>
<evidence type="ECO:0000256" key="1">
    <source>
        <dbReference type="SAM" id="MobiDB-lite"/>
    </source>
</evidence>
<dbReference type="PANTHER" id="PTHR32251">
    <property type="entry name" value="3-OXO-5-ALPHA-STEROID 4-DEHYDROGENASE"/>
    <property type="match status" value="1"/>
</dbReference>
<dbReference type="InterPro" id="IPR010721">
    <property type="entry name" value="UstE-like"/>
</dbReference>
<feature type="region of interest" description="Disordered" evidence="1">
    <location>
        <begin position="149"/>
        <end position="209"/>
    </location>
</feature>
<keyword evidence="2" id="KW-0472">Membrane</keyword>
<dbReference type="AlphaFoldDB" id="A0A2J8AEZ7"/>